<dbReference type="InterPro" id="IPR001300">
    <property type="entry name" value="Peptidase_C2_calpain_cat"/>
</dbReference>
<protein>
    <recommendedName>
        <fullName evidence="1">Calpain catalytic domain-containing protein</fullName>
    </recommendedName>
</protein>
<gene>
    <name evidence="2" type="ORF">E2I00_020121</name>
</gene>
<dbReference type="OrthoDB" id="10405348at2759"/>
<proteinExistence type="predicted"/>
<evidence type="ECO:0000313" key="3">
    <source>
        <dbReference type="Proteomes" id="UP000437017"/>
    </source>
</evidence>
<keyword evidence="3" id="KW-1185">Reference proteome</keyword>
<accession>A0A643C801</accession>
<feature type="domain" description="Calpain catalytic" evidence="1">
    <location>
        <begin position="3"/>
        <end position="48"/>
    </location>
</feature>
<organism evidence="2 3">
    <name type="scientific">Balaenoptera physalus</name>
    <name type="common">Fin whale</name>
    <name type="synonym">Balaena physalus</name>
    <dbReference type="NCBI Taxonomy" id="9770"/>
    <lineage>
        <taxon>Eukaryota</taxon>
        <taxon>Metazoa</taxon>
        <taxon>Chordata</taxon>
        <taxon>Craniata</taxon>
        <taxon>Vertebrata</taxon>
        <taxon>Euteleostomi</taxon>
        <taxon>Mammalia</taxon>
        <taxon>Eutheria</taxon>
        <taxon>Laurasiatheria</taxon>
        <taxon>Artiodactyla</taxon>
        <taxon>Whippomorpha</taxon>
        <taxon>Cetacea</taxon>
        <taxon>Mysticeti</taxon>
        <taxon>Balaenopteridae</taxon>
        <taxon>Balaenoptera</taxon>
    </lineage>
</organism>
<evidence type="ECO:0000313" key="2">
    <source>
        <dbReference type="EMBL" id="KAB0396078.1"/>
    </source>
</evidence>
<dbReference type="Proteomes" id="UP000437017">
    <property type="component" value="Unassembled WGS sequence"/>
</dbReference>
<reference evidence="2 3" key="1">
    <citation type="journal article" date="2019" name="PLoS ONE">
        <title>Genomic analyses reveal an absence of contemporary introgressive admixture between fin whales and blue whales, despite known hybrids.</title>
        <authorList>
            <person name="Westbury M.V."/>
            <person name="Petersen B."/>
            <person name="Lorenzen E.D."/>
        </authorList>
    </citation>
    <scope>NUCLEOTIDE SEQUENCE [LARGE SCALE GENOMIC DNA]</scope>
    <source>
        <strain evidence="2">FinWhale-01</strain>
    </source>
</reference>
<dbReference type="GO" id="GO:0004198">
    <property type="term" value="F:calcium-dependent cysteine-type endopeptidase activity"/>
    <property type="evidence" value="ECO:0007669"/>
    <property type="project" value="InterPro"/>
</dbReference>
<name>A0A643C801_BALPH</name>
<evidence type="ECO:0000259" key="1">
    <source>
        <dbReference type="Pfam" id="PF00648"/>
    </source>
</evidence>
<comment type="caution">
    <text evidence="2">The sequence shown here is derived from an EMBL/GenBank/DDBJ whole genome shotgun (WGS) entry which is preliminary data.</text>
</comment>
<dbReference type="GO" id="GO:0006508">
    <property type="term" value="P:proteolysis"/>
    <property type="evidence" value="ECO:0007669"/>
    <property type="project" value="InterPro"/>
</dbReference>
<sequence length="230" mass="25173">MVKMVAEAGSLMTCSTLAGPTSESTRMANGLVSRRAYTVTGAEQVRLPMNTVPQGSCSPTQESESLASVKAGTGHKRQCRKPQGPFFTGTYGPRFSTGVAGNVLSACGTPGARANGEGAGVTGMAFGNLSLSFMETRCLESILAHEGSRWISLQVERHCPLAPRNYWRPVQRAPVGPCVVEMKHPKKSHPMVCLSMPRSLEWQETHDQRKSQLYENKDDGEFWYLLFFQN</sequence>
<dbReference type="EMBL" id="SGJD01002280">
    <property type="protein sequence ID" value="KAB0396078.1"/>
    <property type="molecule type" value="Genomic_DNA"/>
</dbReference>
<dbReference type="AlphaFoldDB" id="A0A643C801"/>
<dbReference type="Gene3D" id="3.90.70.10">
    <property type="entry name" value="Cysteine proteinases"/>
    <property type="match status" value="1"/>
</dbReference>
<dbReference type="Pfam" id="PF00648">
    <property type="entry name" value="Peptidase_C2"/>
    <property type="match status" value="1"/>
</dbReference>